<feature type="compositionally biased region" description="Basic and acidic residues" evidence="1">
    <location>
        <begin position="284"/>
        <end position="296"/>
    </location>
</feature>
<dbReference type="Proteomes" id="UP000266841">
    <property type="component" value="Unassembled WGS sequence"/>
</dbReference>
<protein>
    <submittedName>
        <fullName evidence="2">Uncharacterized protein</fullName>
    </submittedName>
</protein>
<proteinExistence type="predicted"/>
<feature type="region of interest" description="Disordered" evidence="1">
    <location>
        <begin position="201"/>
        <end position="227"/>
    </location>
</feature>
<dbReference type="AlphaFoldDB" id="K0SXK5"/>
<feature type="region of interest" description="Disordered" evidence="1">
    <location>
        <begin position="1"/>
        <end position="58"/>
    </location>
</feature>
<evidence type="ECO:0000313" key="2">
    <source>
        <dbReference type="EMBL" id="EJK69669.1"/>
    </source>
</evidence>
<evidence type="ECO:0000256" key="1">
    <source>
        <dbReference type="SAM" id="MobiDB-lite"/>
    </source>
</evidence>
<dbReference type="EMBL" id="AGNL01009749">
    <property type="protein sequence ID" value="EJK69669.1"/>
    <property type="molecule type" value="Genomic_DNA"/>
</dbReference>
<feature type="region of interest" description="Disordered" evidence="1">
    <location>
        <begin position="240"/>
        <end position="326"/>
    </location>
</feature>
<keyword evidence="3" id="KW-1185">Reference proteome</keyword>
<reference evidence="2 3" key="1">
    <citation type="journal article" date="2012" name="Genome Biol.">
        <title>Genome and low-iron response of an oceanic diatom adapted to chronic iron limitation.</title>
        <authorList>
            <person name="Lommer M."/>
            <person name="Specht M."/>
            <person name="Roy A.S."/>
            <person name="Kraemer L."/>
            <person name="Andreson R."/>
            <person name="Gutowska M.A."/>
            <person name="Wolf J."/>
            <person name="Bergner S.V."/>
            <person name="Schilhabel M.B."/>
            <person name="Klostermeier U.C."/>
            <person name="Beiko R.G."/>
            <person name="Rosenstiel P."/>
            <person name="Hippler M."/>
            <person name="Laroche J."/>
        </authorList>
    </citation>
    <scope>NUCLEOTIDE SEQUENCE [LARGE SCALE GENOMIC DNA]</scope>
    <source>
        <strain evidence="2 3">CCMP1005</strain>
    </source>
</reference>
<accession>K0SXK5</accession>
<feature type="compositionally biased region" description="Basic and acidic residues" evidence="1">
    <location>
        <begin position="113"/>
        <end position="122"/>
    </location>
</feature>
<sequence>MFQKDGSSIPRGKKDAPLRKSDRRRLRDRALAVLFKVPPPNTDGKAEGHRPPPPAWADRASRLVDDALTSSSGDVLSRRLRLAGGESATLFLRAPSKQQAGIKSRPAAAVAGGERESSTLDEIRDSYPAEWPYRSSTQPLLLEYEDGDRETHLVPLLPLLAALPPPALSKLDRDAVSAAGAKAEASPEFRSLVEEYVKRESLVDPKGKKRLQQQQQQPQVEKYPTSIKRKDLVEKWLDKMDNQGPRHREDARVEDPSHGTGRAQVRRYRGGVPPGEQAQVPDVSEGHGRVRDRRGGPFEGRVASVRVQRERRVGPGREAGAEEGTG</sequence>
<feature type="compositionally biased region" description="Basic and acidic residues" evidence="1">
    <location>
        <begin position="240"/>
        <end position="257"/>
    </location>
</feature>
<organism evidence="2 3">
    <name type="scientific">Thalassiosira oceanica</name>
    <name type="common">Marine diatom</name>
    <dbReference type="NCBI Taxonomy" id="159749"/>
    <lineage>
        <taxon>Eukaryota</taxon>
        <taxon>Sar</taxon>
        <taxon>Stramenopiles</taxon>
        <taxon>Ochrophyta</taxon>
        <taxon>Bacillariophyta</taxon>
        <taxon>Coscinodiscophyceae</taxon>
        <taxon>Thalassiosirophycidae</taxon>
        <taxon>Thalassiosirales</taxon>
        <taxon>Thalassiosiraceae</taxon>
        <taxon>Thalassiosira</taxon>
    </lineage>
</organism>
<gene>
    <name evidence="2" type="ORF">THAOC_09052</name>
</gene>
<name>K0SXK5_THAOC</name>
<feature type="region of interest" description="Disordered" evidence="1">
    <location>
        <begin position="97"/>
        <end position="122"/>
    </location>
</feature>
<evidence type="ECO:0000313" key="3">
    <source>
        <dbReference type="Proteomes" id="UP000266841"/>
    </source>
</evidence>
<comment type="caution">
    <text evidence="2">The sequence shown here is derived from an EMBL/GenBank/DDBJ whole genome shotgun (WGS) entry which is preliminary data.</text>
</comment>